<dbReference type="InterPro" id="IPR039975">
    <property type="entry name" value="IFT52"/>
</dbReference>
<organism evidence="2">
    <name type="scientific">Chlamydomonas euryale</name>
    <dbReference type="NCBI Taxonomy" id="1486919"/>
    <lineage>
        <taxon>Eukaryota</taxon>
        <taxon>Viridiplantae</taxon>
        <taxon>Chlorophyta</taxon>
        <taxon>core chlorophytes</taxon>
        <taxon>Chlorophyceae</taxon>
        <taxon>CS clade</taxon>
        <taxon>Chlamydomonadales</taxon>
        <taxon>Chlamydomonadaceae</taxon>
        <taxon>Chlamydomonas</taxon>
    </lineage>
</organism>
<evidence type="ECO:0000259" key="1">
    <source>
        <dbReference type="Pfam" id="PF23355"/>
    </source>
</evidence>
<evidence type="ECO:0000313" key="2">
    <source>
        <dbReference type="EMBL" id="CAD8283083.1"/>
    </source>
</evidence>
<accession>A0A7R9V4Z9</accession>
<dbReference type="GO" id="GO:0042073">
    <property type="term" value="P:intraciliary transport"/>
    <property type="evidence" value="ECO:0007669"/>
    <property type="project" value="TreeGrafter"/>
</dbReference>
<dbReference type="PANTHER" id="PTHR12969">
    <property type="entry name" value="NGD5/OSM-6/IFT52"/>
    <property type="match status" value="1"/>
</dbReference>
<dbReference type="Pfam" id="PF23355">
    <property type="entry name" value="IFT52_GIFT"/>
    <property type="match status" value="1"/>
</dbReference>
<dbReference type="GO" id="GO:0060271">
    <property type="term" value="P:cilium assembly"/>
    <property type="evidence" value="ECO:0007669"/>
    <property type="project" value="TreeGrafter"/>
</dbReference>
<dbReference type="GO" id="GO:0030992">
    <property type="term" value="C:intraciliary transport particle B"/>
    <property type="evidence" value="ECO:0007669"/>
    <property type="project" value="TreeGrafter"/>
</dbReference>
<dbReference type="AlphaFoldDB" id="A0A7R9V4Z9"/>
<name>A0A7R9V4Z9_9CHLO</name>
<proteinExistence type="predicted"/>
<dbReference type="GO" id="GO:0005929">
    <property type="term" value="C:cilium"/>
    <property type="evidence" value="ECO:0007669"/>
    <property type="project" value="TreeGrafter"/>
</dbReference>
<dbReference type="GO" id="GO:0005814">
    <property type="term" value="C:centriole"/>
    <property type="evidence" value="ECO:0007669"/>
    <property type="project" value="TreeGrafter"/>
</dbReference>
<feature type="domain" description="IFT52 GIFT" evidence="1">
    <location>
        <begin position="26"/>
        <end position="222"/>
    </location>
</feature>
<dbReference type="EMBL" id="HBEC01006893">
    <property type="protein sequence ID" value="CAD8283083.1"/>
    <property type="molecule type" value="Transcribed_RNA"/>
</dbReference>
<gene>
    <name evidence="2" type="ORF">CEUR00632_LOCUS3118</name>
</gene>
<reference evidence="2" key="1">
    <citation type="submission" date="2021-01" db="EMBL/GenBank/DDBJ databases">
        <authorList>
            <person name="Corre E."/>
            <person name="Pelletier E."/>
            <person name="Niang G."/>
            <person name="Scheremetjew M."/>
            <person name="Finn R."/>
            <person name="Kale V."/>
            <person name="Holt S."/>
            <person name="Cochrane G."/>
            <person name="Meng A."/>
            <person name="Brown T."/>
            <person name="Cohen L."/>
        </authorList>
    </citation>
    <scope>NUCLEOTIDE SEQUENCE</scope>
    <source>
        <strain evidence="2">CCMP219</strain>
    </source>
</reference>
<protein>
    <recommendedName>
        <fullName evidence="1">IFT52 GIFT domain-containing protein</fullName>
    </recommendedName>
</protein>
<sequence length="316" mass="34851">MSYFQDPQASGMDNGDGAGGADGGRVLFSACKGETHTHKQGLKQLYRRLRSMYRPEAILSRDDLTTSNLSGAAMVVFGCPKEMFSTTEFNVLRKYVENGGSVLILMSEGGEMKAGTNINYWLEEYGMSVNADAVLRTTHYKYMHPKEVLIGDGILNRGILDAVGKGVGQQDQDDDFRVKARSAFDGTGLEFVYPHGCTVSALKPAIPILSSGKIAYPMNRPLGERLCRPATPCLMHPCCMDARTGMCACSTVLHECTDKCVCMQPVRKRARRCMLAHVHVRICSNEVLCVFVLCMRQACRHPRKHACGHAWTHSCT</sequence>
<dbReference type="InterPro" id="IPR055458">
    <property type="entry name" value="IFT52_GIFT"/>
</dbReference>
<dbReference type="PANTHER" id="PTHR12969:SF7">
    <property type="entry name" value="INTRAFLAGELLAR TRANSPORT PROTEIN 52 HOMOLOG"/>
    <property type="match status" value="1"/>
</dbReference>